<dbReference type="PANTHER" id="PTHR14969">
    <property type="entry name" value="SPHINGOSINE-1-PHOSPHATE PHOSPHOHYDROLASE"/>
    <property type="match status" value="1"/>
</dbReference>
<evidence type="ECO:0000259" key="2">
    <source>
        <dbReference type="Pfam" id="PF01569"/>
    </source>
</evidence>
<name>A0ABU1UBD7_9MICC</name>
<dbReference type="RefSeq" id="WP_310055878.1">
    <property type="nucleotide sequence ID" value="NZ_JAVDVQ010000006.1"/>
</dbReference>
<feature type="transmembrane region" description="Helical" evidence="1">
    <location>
        <begin position="35"/>
        <end position="58"/>
    </location>
</feature>
<protein>
    <submittedName>
        <fullName evidence="3">Undecaprenyl-diphosphatase</fullName>
        <ecNumber evidence="3">3.6.1.27</ecNumber>
    </submittedName>
</protein>
<keyword evidence="1" id="KW-0812">Transmembrane</keyword>
<reference evidence="3 4" key="1">
    <citation type="submission" date="2023-07" db="EMBL/GenBank/DDBJ databases">
        <title>Sorghum-associated microbial communities from plants grown in Nebraska, USA.</title>
        <authorList>
            <person name="Schachtman D."/>
        </authorList>
    </citation>
    <scope>NUCLEOTIDE SEQUENCE [LARGE SCALE GENOMIC DNA]</scope>
    <source>
        <strain evidence="3 4">BE167</strain>
    </source>
</reference>
<proteinExistence type="predicted"/>
<sequence length="260" mass="28376">MAQKPVDNSPGKWRVFHDKFVVEERYMSGQDRKNVYRIAVGLAVVGAVLFFSLLASVLQQGGLTAGDEPVRAWLLTLRSEPLTLIMIFLAIVFGPVALPIIVLVVTVAWGLLAKHAWRPMLLAGAMLTGVIVSQIIGRIIDRHRPPVDLMLFGADFTFSFPSGHVLGACDFLLVGTFLVVSRRRSRRAVVAGFLLAGVGIFLAAVSRLYLGYHWLTDAFASLSLSFVILGGVIALDTWRTARIRGEQVTGELSKADTSQD</sequence>
<feature type="domain" description="Phosphatidic acid phosphatase type 2/haloperoxidase" evidence="2">
    <location>
        <begin position="120"/>
        <end position="238"/>
    </location>
</feature>
<keyword evidence="1" id="KW-1133">Transmembrane helix</keyword>
<feature type="transmembrane region" description="Helical" evidence="1">
    <location>
        <begin position="120"/>
        <end position="140"/>
    </location>
</feature>
<accession>A0ABU1UBD7</accession>
<comment type="caution">
    <text evidence="3">The sequence shown here is derived from an EMBL/GenBank/DDBJ whole genome shotgun (WGS) entry which is preliminary data.</text>
</comment>
<dbReference type="PANTHER" id="PTHR14969:SF13">
    <property type="entry name" value="AT30094P"/>
    <property type="match status" value="1"/>
</dbReference>
<dbReference type="Gene3D" id="1.20.144.10">
    <property type="entry name" value="Phosphatidic acid phosphatase type 2/haloperoxidase"/>
    <property type="match status" value="1"/>
</dbReference>
<evidence type="ECO:0000313" key="3">
    <source>
        <dbReference type="EMBL" id="MDR7082528.1"/>
    </source>
</evidence>
<feature type="transmembrane region" description="Helical" evidence="1">
    <location>
        <begin position="84"/>
        <end position="113"/>
    </location>
</feature>
<dbReference type="InterPro" id="IPR036938">
    <property type="entry name" value="PAP2/HPO_sf"/>
</dbReference>
<keyword evidence="4" id="KW-1185">Reference proteome</keyword>
<feature type="transmembrane region" description="Helical" evidence="1">
    <location>
        <begin position="218"/>
        <end position="235"/>
    </location>
</feature>
<dbReference type="EMBL" id="JAVDVQ010000006">
    <property type="protein sequence ID" value="MDR7082528.1"/>
    <property type="molecule type" value="Genomic_DNA"/>
</dbReference>
<gene>
    <name evidence="3" type="ORF">J2X01_001817</name>
</gene>
<organism evidence="3 4">
    <name type="scientific">Arthrobacter ginsengisoli</name>
    <dbReference type="NCBI Taxonomy" id="1356565"/>
    <lineage>
        <taxon>Bacteria</taxon>
        <taxon>Bacillati</taxon>
        <taxon>Actinomycetota</taxon>
        <taxon>Actinomycetes</taxon>
        <taxon>Micrococcales</taxon>
        <taxon>Micrococcaceae</taxon>
        <taxon>Arthrobacter</taxon>
    </lineage>
</organism>
<feature type="transmembrane region" description="Helical" evidence="1">
    <location>
        <begin position="160"/>
        <end position="181"/>
    </location>
</feature>
<dbReference type="CDD" id="cd03392">
    <property type="entry name" value="PAP2_like_2"/>
    <property type="match status" value="1"/>
</dbReference>
<dbReference type="Proteomes" id="UP001252243">
    <property type="component" value="Unassembled WGS sequence"/>
</dbReference>
<keyword evidence="3" id="KW-0378">Hydrolase</keyword>
<dbReference type="SUPFAM" id="SSF48317">
    <property type="entry name" value="Acid phosphatase/Vanadium-dependent haloperoxidase"/>
    <property type="match status" value="1"/>
</dbReference>
<dbReference type="EC" id="3.6.1.27" evidence="3"/>
<dbReference type="Pfam" id="PF01569">
    <property type="entry name" value="PAP2"/>
    <property type="match status" value="1"/>
</dbReference>
<evidence type="ECO:0000256" key="1">
    <source>
        <dbReference type="SAM" id="Phobius"/>
    </source>
</evidence>
<dbReference type="InterPro" id="IPR000326">
    <property type="entry name" value="PAP2/HPO"/>
</dbReference>
<evidence type="ECO:0000313" key="4">
    <source>
        <dbReference type="Proteomes" id="UP001252243"/>
    </source>
</evidence>
<feature type="transmembrane region" description="Helical" evidence="1">
    <location>
        <begin position="188"/>
        <end position="212"/>
    </location>
</feature>
<dbReference type="GO" id="GO:0050380">
    <property type="term" value="F:undecaprenyl-diphosphatase activity"/>
    <property type="evidence" value="ECO:0007669"/>
    <property type="project" value="UniProtKB-EC"/>
</dbReference>
<keyword evidence="1" id="KW-0472">Membrane</keyword>